<comment type="caution">
    <text evidence="1">The sequence shown here is derived from an EMBL/GenBank/DDBJ whole genome shotgun (WGS) entry which is preliminary data.</text>
</comment>
<evidence type="ECO:0000313" key="2">
    <source>
        <dbReference type="Proteomes" id="UP001234202"/>
    </source>
</evidence>
<sequence>MTGPSTTGTDVAAGGASMFAICSLVYSPTSTLNFSFDTSLAKPAFGTVDEADYTIDLKAETDVGVLQSKDWFQWDDETHSLRTSLPISSPTPRI</sequence>
<accession>A0ACC2X1Q7</accession>
<proteinExistence type="predicted"/>
<reference evidence="1" key="1">
    <citation type="submission" date="2023-04" db="EMBL/GenBank/DDBJ databases">
        <title>Draft Genome sequencing of Naganishia species isolated from polar environments using Oxford Nanopore Technology.</title>
        <authorList>
            <person name="Leo P."/>
            <person name="Venkateswaran K."/>
        </authorList>
    </citation>
    <scope>NUCLEOTIDE SEQUENCE</scope>
    <source>
        <strain evidence="1">DBVPG 5303</strain>
    </source>
</reference>
<protein>
    <submittedName>
        <fullName evidence="1">Uncharacterized protein</fullName>
    </submittedName>
</protein>
<name>A0ACC2X1Q7_9TREE</name>
<evidence type="ECO:0000313" key="1">
    <source>
        <dbReference type="EMBL" id="KAJ9117346.1"/>
    </source>
</evidence>
<organism evidence="1 2">
    <name type="scientific">Naganishia onofrii</name>
    <dbReference type="NCBI Taxonomy" id="1851511"/>
    <lineage>
        <taxon>Eukaryota</taxon>
        <taxon>Fungi</taxon>
        <taxon>Dikarya</taxon>
        <taxon>Basidiomycota</taxon>
        <taxon>Agaricomycotina</taxon>
        <taxon>Tremellomycetes</taxon>
        <taxon>Filobasidiales</taxon>
        <taxon>Filobasidiaceae</taxon>
        <taxon>Naganishia</taxon>
    </lineage>
</organism>
<dbReference type="EMBL" id="JASBWV010000032">
    <property type="protein sequence ID" value="KAJ9117346.1"/>
    <property type="molecule type" value="Genomic_DNA"/>
</dbReference>
<gene>
    <name evidence="1" type="ORF">QFC24_006440</name>
</gene>
<keyword evidence="2" id="KW-1185">Reference proteome</keyword>
<dbReference type="Proteomes" id="UP001234202">
    <property type="component" value="Unassembled WGS sequence"/>
</dbReference>